<keyword evidence="4" id="KW-1185">Reference proteome</keyword>
<dbReference type="InterPro" id="IPR036397">
    <property type="entry name" value="RNaseH_sf"/>
</dbReference>
<evidence type="ECO:0000256" key="1">
    <source>
        <dbReference type="ARBA" id="ARBA00023172"/>
    </source>
</evidence>
<dbReference type="InterPro" id="IPR001584">
    <property type="entry name" value="Integrase_cat-core"/>
</dbReference>
<dbReference type="InterPro" id="IPR012337">
    <property type="entry name" value="RNaseH-like_sf"/>
</dbReference>
<dbReference type="eggNOG" id="COG2826">
    <property type="taxonomic scope" value="Bacteria"/>
</dbReference>
<sequence>MNNKHFTFEERSIIEDLLNKGEKIHKIAQKLGRPDSSIVREVQRNRYVCHTATKEKCEFQFGAGACTVINLCQSGKCRHMSCSGCDDYCNSDKCPEYKPYICPKLLKSPYVCNGCSENPCRISAFSAKYKYQARRAQIVYEDKLKESRGGITLSAEEMEQLDNLVSPLLLKGQSIRTIYANHKDEIPCSASTLYEYVDRCYLTARNIDMPRKVRFKPRYSHGNRPKSFQDFVFKRTYNDFQKFIEDKPDLNIWELDTVIGAIGGYRFMTMLHRKSGFMIICLLKEHNQMAVIEAINDICDKLGIELFQKLFQVILADRGTEFGNPYAIECDRNGEIKTKLYYCDPYCSWQKGMLERNHEFIRQVLPKGKSFNDLSQSDIHLLMNHINNYPRESLNNVSPYELAKLLLGDEFLKALSAVKIERDDVVLKPWLLRKPEY</sequence>
<dbReference type="Gene3D" id="3.30.420.10">
    <property type="entry name" value="Ribonuclease H-like superfamily/Ribonuclease H"/>
    <property type="match status" value="1"/>
</dbReference>
<dbReference type="PANTHER" id="PTHR10948">
    <property type="entry name" value="TRANSPOSASE"/>
    <property type="match status" value="1"/>
</dbReference>
<evidence type="ECO:0000313" key="3">
    <source>
        <dbReference type="EMBL" id="SEK63069.1"/>
    </source>
</evidence>
<dbReference type="GO" id="GO:0015074">
    <property type="term" value="P:DNA integration"/>
    <property type="evidence" value="ECO:0007669"/>
    <property type="project" value="InterPro"/>
</dbReference>
<dbReference type="GO" id="GO:0005829">
    <property type="term" value="C:cytosol"/>
    <property type="evidence" value="ECO:0007669"/>
    <property type="project" value="TreeGrafter"/>
</dbReference>
<dbReference type="NCBIfam" id="NF033563">
    <property type="entry name" value="transpos_IS30"/>
    <property type="match status" value="1"/>
</dbReference>
<evidence type="ECO:0000313" key="4">
    <source>
        <dbReference type="Proteomes" id="UP000182321"/>
    </source>
</evidence>
<feature type="domain" description="Integrase catalytic" evidence="2">
    <location>
        <begin position="244"/>
        <end position="407"/>
    </location>
</feature>
<dbReference type="SUPFAM" id="SSF53098">
    <property type="entry name" value="Ribonuclease H-like"/>
    <property type="match status" value="1"/>
</dbReference>
<dbReference type="Pfam" id="PF13936">
    <property type="entry name" value="HTH_38"/>
    <property type="match status" value="1"/>
</dbReference>
<dbReference type="InterPro" id="IPR025246">
    <property type="entry name" value="IS30-like_HTH"/>
</dbReference>
<dbReference type="EMBL" id="FNZX01000007">
    <property type="protein sequence ID" value="SEK63069.1"/>
    <property type="molecule type" value="Genomic_DNA"/>
</dbReference>
<dbReference type="PROSITE" id="PS50994">
    <property type="entry name" value="INTEGRASE"/>
    <property type="match status" value="1"/>
</dbReference>
<gene>
    <name evidence="3" type="ORF">SAMN02910377_01421</name>
</gene>
<evidence type="ECO:0000259" key="2">
    <source>
        <dbReference type="PROSITE" id="PS50994"/>
    </source>
</evidence>
<protein>
    <submittedName>
        <fullName evidence="3">Transposase and inactivated derivatives, IS30 family</fullName>
    </submittedName>
</protein>
<dbReference type="InterPro" id="IPR051917">
    <property type="entry name" value="Transposase-Integrase"/>
</dbReference>
<proteinExistence type="predicted"/>
<dbReference type="GO" id="GO:0006310">
    <property type="term" value="P:DNA recombination"/>
    <property type="evidence" value="ECO:0007669"/>
    <property type="project" value="UniProtKB-KW"/>
</dbReference>
<dbReference type="InterPro" id="IPR053392">
    <property type="entry name" value="Transposase_IS30-like"/>
</dbReference>
<dbReference type="GO" id="GO:0003676">
    <property type="term" value="F:nucleic acid binding"/>
    <property type="evidence" value="ECO:0007669"/>
    <property type="project" value="InterPro"/>
</dbReference>
<dbReference type="PANTHER" id="PTHR10948:SF23">
    <property type="entry name" value="TRANSPOSASE INSI FOR INSERTION SEQUENCE ELEMENT IS30A-RELATED"/>
    <property type="match status" value="1"/>
</dbReference>
<dbReference type="Proteomes" id="UP000182321">
    <property type="component" value="Unassembled WGS sequence"/>
</dbReference>
<reference evidence="4" key="1">
    <citation type="submission" date="2016-10" db="EMBL/GenBank/DDBJ databases">
        <authorList>
            <person name="Varghese N."/>
            <person name="Submissions S."/>
        </authorList>
    </citation>
    <scope>NUCLEOTIDE SEQUENCE [LARGE SCALE GENOMIC DNA]</scope>
    <source>
        <strain evidence="4">ACV-9</strain>
    </source>
</reference>
<dbReference type="GO" id="GO:0032196">
    <property type="term" value="P:transposition"/>
    <property type="evidence" value="ECO:0007669"/>
    <property type="project" value="TreeGrafter"/>
</dbReference>
<keyword evidence="1" id="KW-0233">DNA recombination</keyword>
<dbReference type="AlphaFoldDB" id="A0A1H7IKS4"/>
<dbReference type="GO" id="GO:0004803">
    <property type="term" value="F:transposase activity"/>
    <property type="evidence" value="ECO:0007669"/>
    <property type="project" value="TreeGrafter"/>
</dbReference>
<dbReference type="RefSeq" id="WP_074790543.1">
    <property type="nucleotide sequence ID" value="NZ_FNZX01000007.1"/>
</dbReference>
<organism evidence="3 4">
    <name type="scientific">Pseudobutyrivibrio ruminis</name>
    <dbReference type="NCBI Taxonomy" id="46206"/>
    <lineage>
        <taxon>Bacteria</taxon>
        <taxon>Bacillati</taxon>
        <taxon>Bacillota</taxon>
        <taxon>Clostridia</taxon>
        <taxon>Lachnospirales</taxon>
        <taxon>Lachnospiraceae</taxon>
        <taxon>Pseudobutyrivibrio</taxon>
    </lineage>
</organism>
<name>A0A1H7IKS4_9FIRM</name>
<accession>A0A1H7IKS4</accession>